<dbReference type="Pfam" id="PF00383">
    <property type="entry name" value="dCMP_cyt_deam_1"/>
    <property type="match status" value="1"/>
</dbReference>
<accession>A0ABU8G3A5</accession>
<dbReference type="InterPro" id="IPR016193">
    <property type="entry name" value="Cytidine_deaminase-like"/>
</dbReference>
<dbReference type="SUPFAM" id="SSF53927">
    <property type="entry name" value="Cytidine deaminase-like"/>
    <property type="match status" value="1"/>
</dbReference>
<keyword evidence="4" id="KW-0378">Hydrolase</keyword>
<dbReference type="EC" id="3.5.4.33" evidence="4"/>
<organism evidence="4 5">
    <name type="scientific">Bacillus yunxiaonensis</name>
    <dbReference type="NCBI Taxonomy" id="3127665"/>
    <lineage>
        <taxon>Bacteria</taxon>
        <taxon>Bacillati</taxon>
        <taxon>Bacillota</taxon>
        <taxon>Bacilli</taxon>
        <taxon>Bacillales</taxon>
        <taxon>Bacillaceae</taxon>
        <taxon>Bacillus</taxon>
    </lineage>
</organism>
<keyword evidence="2" id="KW-0862">Zinc</keyword>
<evidence type="ECO:0000256" key="1">
    <source>
        <dbReference type="ARBA" id="ARBA00022723"/>
    </source>
</evidence>
<protein>
    <submittedName>
        <fullName evidence="4">Nucleoside deaminase</fullName>
        <ecNumber evidence="4">3.5.4.33</ecNumber>
    </submittedName>
</protein>
<comment type="caution">
    <text evidence="4">The sequence shown here is derived from an EMBL/GenBank/DDBJ whole genome shotgun (WGS) entry which is preliminary data.</text>
</comment>
<dbReference type="InterPro" id="IPR002125">
    <property type="entry name" value="CMP_dCMP_dom"/>
</dbReference>
<sequence>MNIHSRFMKEAITLATENVKNQGGPFGAVIVKDGKVIAKGVNRVTDSCDPTAHAEVVAIRNACQTLQTFDLSGCTLYTSCEPCPMCLGAIYWARPNAVYYAASRKEAAHAGFDDDFIYDEVPLEPEKRSLPFYHLSSIEHHEPFTTWNNTENKTLY</sequence>
<dbReference type="CDD" id="cd01285">
    <property type="entry name" value="nucleoside_deaminase"/>
    <property type="match status" value="1"/>
</dbReference>
<dbReference type="Proteomes" id="UP001367922">
    <property type="component" value="Unassembled WGS sequence"/>
</dbReference>
<keyword evidence="1" id="KW-0479">Metal-binding</keyword>
<dbReference type="PROSITE" id="PS00903">
    <property type="entry name" value="CYT_DCMP_DEAMINASES_1"/>
    <property type="match status" value="1"/>
</dbReference>
<dbReference type="RefSeq" id="WP_336484023.1">
    <property type="nucleotide sequence ID" value="NZ_JBAWSV010000009.1"/>
</dbReference>
<evidence type="ECO:0000313" key="4">
    <source>
        <dbReference type="EMBL" id="MEI4831929.1"/>
    </source>
</evidence>
<evidence type="ECO:0000313" key="5">
    <source>
        <dbReference type="Proteomes" id="UP001367922"/>
    </source>
</evidence>
<feature type="domain" description="CMP/dCMP-type deaminase" evidence="3">
    <location>
        <begin position="2"/>
        <end position="115"/>
    </location>
</feature>
<gene>
    <name evidence="4" type="ORF">WAX78_21115</name>
</gene>
<reference evidence="4 5" key="1">
    <citation type="submission" date="2024-01" db="EMBL/GenBank/DDBJ databases">
        <title>Seven novel Bacillus-like species.</title>
        <authorList>
            <person name="Liu G."/>
        </authorList>
    </citation>
    <scope>NUCLEOTIDE SEQUENCE [LARGE SCALE GENOMIC DNA]</scope>
    <source>
        <strain evidence="4 5">FJAT-53711</strain>
    </source>
</reference>
<evidence type="ECO:0000259" key="3">
    <source>
        <dbReference type="PROSITE" id="PS51747"/>
    </source>
</evidence>
<dbReference type="PANTHER" id="PTHR11079:SF161">
    <property type="entry name" value="CMP_DCMP-TYPE DEAMINASE DOMAIN-CONTAINING PROTEIN"/>
    <property type="match status" value="1"/>
</dbReference>
<evidence type="ECO:0000256" key="2">
    <source>
        <dbReference type="ARBA" id="ARBA00022833"/>
    </source>
</evidence>
<dbReference type="PANTHER" id="PTHR11079">
    <property type="entry name" value="CYTOSINE DEAMINASE FAMILY MEMBER"/>
    <property type="match status" value="1"/>
</dbReference>
<dbReference type="InterPro" id="IPR016192">
    <property type="entry name" value="APOBEC/CMP_deaminase_Zn-bd"/>
</dbReference>
<name>A0ABU8G3A5_9BACI</name>
<dbReference type="Gene3D" id="3.40.140.10">
    <property type="entry name" value="Cytidine Deaminase, domain 2"/>
    <property type="match status" value="1"/>
</dbReference>
<keyword evidence="5" id="KW-1185">Reference proteome</keyword>
<proteinExistence type="predicted"/>
<dbReference type="EMBL" id="JBAWSV010000009">
    <property type="protein sequence ID" value="MEI4831929.1"/>
    <property type="molecule type" value="Genomic_DNA"/>
</dbReference>
<dbReference type="GO" id="GO:0052717">
    <property type="term" value="F:tRNA-specific adenosine-34 deaminase activity"/>
    <property type="evidence" value="ECO:0007669"/>
    <property type="project" value="UniProtKB-EC"/>
</dbReference>
<dbReference type="PROSITE" id="PS51747">
    <property type="entry name" value="CYT_DCMP_DEAMINASES_2"/>
    <property type="match status" value="1"/>
</dbReference>